<feature type="domain" description="Reverse transcriptase Ty1/copia-type" evidence="1">
    <location>
        <begin position="11"/>
        <end position="168"/>
    </location>
</feature>
<reference evidence="2 3" key="1">
    <citation type="journal article" date="2018" name="PLoS Genet.">
        <title>Population sequencing reveals clonal diversity and ancestral inbreeding in the grapevine cultivar Chardonnay.</title>
        <authorList>
            <person name="Roach M.J."/>
            <person name="Johnson D.L."/>
            <person name="Bohlmann J."/>
            <person name="van Vuuren H.J."/>
            <person name="Jones S.J."/>
            <person name="Pretorius I.S."/>
            <person name="Schmidt S.A."/>
            <person name="Borneman A.R."/>
        </authorList>
    </citation>
    <scope>NUCLEOTIDE SEQUENCE [LARGE SCALE GENOMIC DNA]</scope>
    <source>
        <strain evidence="3">cv. Chardonnay</strain>
        <tissue evidence="2">Leaf</tissue>
    </source>
</reference>
<accession>A0A438G6D3</accession>
<protein>
    <submittedName>
        <fullName evidence="2">Retrovirus-related Pol polyprotein from transposon RE2</fullName>
    </submittedName>
</protein>
<dbReference type="InterPro" id="IPR043502">
    <property type="entry name" value="DNA/RNA_pol_sf"/>
</dbReference>
<name>A0A438G6D3_VITVI</name>
<organism evidence="2 3">
    <name type="scientific">Vitis vinifera</name>
    <name type="common">Grape</name>
    <dbReference type="NCBI Taxonomy" id="29760"/>
    <lineage>
        <taxon>Eukaryota</taxon>
        <taxon>Viridiplantae</taxon>
        <taxon>Streptophyta</taxon>
        <taxon>Embryophyta</taxon>
        <taxon>Tracheophyta</taxon>
        <taxon>Spermatophyta</taxon>
        <taxon>Magnoliopsida</taxon>
        <taxon>eudicotyledons</taxon>
        <taxon>Gunneridae</taxon>
        <taxon>Pentapetalae</taxon>
        <taxon>rosids</taxon>
        <taxon>Vitales</taxon>
        <taxon>Vitaceae</taxon>
        <taxon>Viteae</taxon>
        <taxon>Vitis</taxon>
    </lineage>
</organism>
<dbReference type="InterPro" id="IPR013103">
    <property type="entry name" value="RVT_2"/>
</dbReference>
<dbReference type="EMBL" id="QGNW01000566">
    <property type="protein sequence ID" value="RVW67773.1"/>
    <property type="molecule type" value="Genomic_DNA"/>
</dbReference>
<dbReference type="Pfam" id="PF07727">
    <property type="entry name" value="RVT_2"/>
    <property type="match status" value="1"/>
</dbReference>
<evidence type="ECO:0000259" key="1">
    <source>
        <dbReference type="Pfam" id="PF07727"/>
    </source>
</evidence>
<sequence>MADEMAALHSNGTWDLVVLPSGKSTVGCRWVYTVKVGPDGQVDHLKARLVAKGYTQVYGSDYGDTFSPIAKIASVRLLLSMDAMCSWPLYQLVIKNAFLHGDLAEEVYMEQPPGFVALGESGLVCRLCRSLYGLKQSPRASFSHFSSIVQEFGMFRSTTDHFIFYHHNSSG</sequence>
<evidence type="ECO:0000313" key="3">
    <source>
        <dbReference type="Proteomes" id="UP000288805"/>
    </source>
</evidence>
<dbReference type="SUPFAM" id="SSF56672">
    <property type="entry name" value="DNA/RNA polymerases"/>
    <property type="match status" value="1"/>
</dbReference>
<evidence type="ECO:0000313" key="2">
    <source>
        <dbReference type="EMBL" id="RVW67773.1"/>
    </source>
</evidence>
<proteinExistence type="predicted"/>
<dbReference type="AlphaFoldDB" id="A0A438G6D3"/>
<dbReference type="Proteomes" id="UP000288805">
    <property type="component" value="Unassembled WGS sequence"/>
</dbReference>
<gene>
    <name evidence="2" type="primary">RE2_179</name>
    <name evidence="2" type="ORF">CK203_065563</name>
</gene>
<comment type="caution">
    <text evidence="2">The sequence shown here is derived from an EMBL/GenBank/DDBJ whole genome shotgun (WGS) entry which is preliminary data.</text>
</comment>